<evidence type="ECO:0000256" key="5">
    <source>
        <dbReference type="ARBA" id="ARBA00022806"/>
    </source>
</evidence>
<gene>
    <name evidence="17" type="primary">LOC107761684</name>
</gene>
<dbReference type="STRING" id="4097.A0A1S3X6C2"/>
<dbReference type="InterPro" id="IPR027417">
    <property type="entry name" value="P-loop_NTPase"/>
</dbReference>
<evidence type="ECO:0000256" key="6">
    <source>
        <dbReference type="ARBA" id="ARBA00022840"/>
    </source>
</evidence>
<dbReference type="InterPro" id="IPR001650">
    <property type="entry name" value="Helicase_C-like"/>
</dbReference>
<evidence type="ECO:0000256" key="12">
    <source>
        <dbReference type="SAM" id="Coils"/>
    </source>
</evidence>
<dbReference type="Pfam" id="PF00271">
    <property type="entry name" value="Helicase_C"/>
    <property type="match status" value="1"/>
</dbReference>
<evidence type="ECO:0000259" key="15">
    <source>
        <dbReference type="PROSITE" id="PS51194"/>
    </source>
</evidence>
<evidence type="ECO:0000256" key="10">
    <source>
        <dbReference type="ARBA" id="ARBA00047984"/>
    </source>
</evidence>
<feature type="coiled-coil region" evidence="12">
    <location>
        <begin position="34"/>
        <end position="68"/>
    </location>
</feature>
<dbReference type="PROSITE" id="PS51192">
    <property type="entry name" value="HELICASE_ATP_BIND_1"/>
    <property type="match status" value="1"/>
</dbReference>
<dbReference type="PaxDb" id="4097-A0A1S3X6C2"/>
<keyword evidence="16" id="KW-1185">Reference proteome</keyword>
<evidence type="ECO:0000256" key="9">
    <source>
        <dbReference type="ARBA" id="ARBA00025917"/>
    </source>
</evidence>
<keyword evidence="2" id="KW-0396">Initiation factor</keyword>
<evidence type="ECO:0000256" key="8">
    <source>
        <dbReference type="ARBA" id="ARBA00022917"/>
    </source>
</evidence>
<evidence type="ECO:0000256" key="7">
    <source>
        <dbReference type="ARBA" id="ARBA00022884"/>
    </source>
</evidence>
<dbReference type="EC" id="3.6.4.13" evidence="1"/>
<keyword evidence="4 11" id="KW-0378">Hydrolase</keyword>
<keyword evidence="12" id="KW-0175">Coiled coil</keyword>
<keyword evidence="8" id="KW-0648">Protein biosynthesis</keyword>
<dbReference type="SMART" id="SM00490">
    <property type="entry name" value="HELICc"/>
    <property type="match status" value="1"/>
</dbReference>
<reference evidence="17" key="2">
    <citation type="submission" date="2025-08" db="UniProtKB">
        <authorList>
            <consortium name="RefSeq"/>
        </authorList>
    </citation>
    <scope>IDENTIFICATION</scope>
    <source>
        <tissue evidence="17">Leaf</tissue>
    </source>
</reference>
<feature type="domain" description="Helicase C-terminal" evidence="15">
    <location>
        <begin position="385"/>
        <end position="545"/>
    </location>
</feature>
<dbReference type="PROSITE" id="PS51194">
    <property type="entry name" value="HELICASE_CTER"/>
    <property type="match status" value="1"/>
</dbReference>
<dbReference type="SUPFAM" id="SSF52540">
    <property type="entry name" value="P-loop containing nucleoside triphosphate hydrolases"/>
    <property type="match status" value="1"/>
</dbReference>
<dbReference type="GO" id="GO:0005524">
    <property type="term" value="F:ATP binding"/>
    <property type="evidence" value="ECO:0007669"/>
    <property type="project" value="UniProtKB-KW"/>
</dbReference>
<evidence type="ECO:0000259" key="14">
    <source>
        <dbReference type="PROSITE" id="PS51192"/>
    </source>
</evidence>
<keyword evidence="5 11" id="KW-0347">Helicase</keyword>
<keyword evidence="6 11" id="KW-0067">ATP-binding</keyword>
<evidence type="ECO:0000313" key="16">
    <source>
        <dbReference type="Proteomes" id="UP000790787"/>
    </source>
</evidence>
<comment type="catalytic activity">
    <reaction evidence="10">
        <text>ATP + H2O = ADP + phosphate + H(+)</text>
        <dbReference type="Rhea" id="RHEA:13065"/>
        <dbReference type="ChEBI" id="CHEBI:15377"/>
        <dbReference type="ChEBI" id="CHEBI:15378"/>
        <dbReference type="ChEBI" id="CHEBI:30616"/>
        <dbReference type="ChEBI" id="CHEBI:43474"/>
        <dbReference type="ChEBI" id="CHEBI:456216"/>
        <dbReference type="EC" id="3.6.4.13"/>
    </reaction>
</comment>
<dbReference type="PROSITE" id="PS00039">
    <property type="entry name" value="DEAD_ATP_HELICASE"/>
    <property type="match status" value="1"/>
</dbReference>
<keyword evidence="3 11" id="KW-0547">Nucleotide-binding</keyword>
<dbReference type="InterPro" id="IPR011545">
    <property type="entry name" value="DEAD/DEAH_box_helicase_dom"/>
</dbReference>
<dbReference type="GO" id="GO:0002183">
    <property type="term" value="P:cytoplasmic translational initiation"/>
    <property type="evidence" value="ECO:0000318"/>
    <property type="project" value="GO_Central"/>
</dbReference>
<keyword evidence="7" id="KW-0694">RNA-binding</keyword>
<dbReference type="InterPro" id="IPR000629">
    <property type="entry name" value="RNA-helicase_DEAD-box_CS"/>
</dbReference>
<dbReference type="KEGG" id="nta:107761684"/>
<dbReference type="FunFam" id="3.40.50.300:FF:000031">
    <property type="entry name" value="Eukaryotic initiation factor 4A-III"/>
    <property type="match status" value="1"/>
</dbReference>
<evidence type="ECO:0000256" key="1">
    <source>
        <dbReference type="ARBA" id="ARBA00012552"/>
    </source>
</evidence>
<proteinExistence type="inferred from homology"/>
<reference evidence="16" key="1">
    <citation type="journal article" date="2014" name="Nat. Commun.">
        <title>The tobacco genome sequence and its comparison with those of tomato and potato.</title>
        <authorList>
            <person name="Sierro N."/>
            <person name="Battey J.N."/>
            <person name="Ouadi S."/>
            <person name="Bakaher N."/>
            <person name="Bovet L."/>
            <person name="Willig A."/>
            <person name="Goepfert S."/>
            <person name="Peitsch M.C."/>
            <person name="Ivanov N.V."/>
        </authorList>
    </citation>
    <scope>NUCLEOTIDE SEQUENCE [LARGE SCALE GENOMIC DNA]</scope>
</reference>
<dbReference type="PANTHER" id="PTHR47958">
    <property type="entry name" value="ATP-DEPENDENT RNA HELICASE DBP3"/>
    <property type="match status" value="1"/>
</dbReference>
<dbReference type="OrthoDB" id="1259888at2759"/>
<dbReference type="RefSeq" id="XP_016435417.1">
    <property type="nucleotide sequence ID" value="XM_016579931.2"/>
</dbReference>
<dbReference type="GO" id="GO:0003743">
    <property type="term" value="F:translation initiation factor activity"/>
    <property type="evidence" value="ECO:0000318"/>
    <property type="project" value="GO_Central"/>
</dbReference>
<dbReference type="InterPro" id="IPR014001">
    <property type="entry name" value="Helicase_ATP-bd"/>
</dbReference>
<evidence type="ECO:0000313" key="17">
    <source>
        <dbReference type="RefSeq" id="XP_016435417.1"/>
    </source>
</evidence>
<feature type="region of interest" description="Disordered" evidence="13">
    <location>
        <begin position="1"/>
        <end position="20"/>
    </location>
</feature>
<dbReference type="GO" id="GO:0003724">
    <property type="term" value="F:RNA helicase activity"/>
    <property type="evidence" value="ECO:0007669"/>
    <property type="project" value="UniProtKB-EC"/>
</dbReference>
<dbReference type="GO" id="GO:0003723">
    <property type="term" value="F:RNA binding"/>
    <property type="evidence" value="ECO:0007669"/>
    <property type="project" value="UniProtKB-KW"/>
</dbReference>
<evidence type="ECO:0000256" key="4">
    <source>
        <dbReference type="ARBA" id="ARBA00022801"/>
    </source>
</evidence>
<evidence type="ECO:0000256" key="2">
    <source>
        <dbReference type="ARBA" id="ARBA00022540"/>
    </source>
</evidence>
<dbReference type="Proteomes" id="UP000790787">
    <property type="component" value="Chromosome 4"/>
</dbReference>
<evidence type="ECO:0000256" key="13">
    <source>
        <dbReference type="SAM" id="MobiDB-lite"/>
    </source>
</evidence>
<feature type="coiled-coil region" evidence="12">
    <location>
        <begin position="125"/>
        <end position="162"/>
    </location>
</feature>
<comment type="similarity">
    <text evidence="11">Belongs to the DEAD box helicase family.</text>
</comment>
<dbReference type="GO" id="GO:0010494">
    <property type="term" value="C:cytoplasmic stress granule"/>
    <property type="evidence" value="ECO:0000318"/>
    <property type="project" value="GO_Central"/>
</dbReference>
<dbReference type="AlphaFoldDB" id="A0A1S3X6C2"/>
<dbReference type="Pfam" id="PF00270">
    <property type="entry name" value="DEAD"/>
    <property type="match status" value="1"/>
</dbReference>
<name>A0A1S3X6C2_TOBAC</name>
<sequence>MAGFHNHQGNPAQHIPMVPMPPPMRHPALLEKELEMQHAEIRRLSDENRRLVEDRIALQRELGAAREELHRMNLMIGDIRVQHEIHSRELTERGLKLEADLRALEPLKIEVKNLRSQVTKLCTIKQDLSSQVETLTKDLVRLQGENEQIPLLRAEIDGLRQELLCARSAAEYENKAKIELMDQIQTNKEGIKKPSTTQQSGILPSCGGLDVIQQVLSASEKIAAFCSEILQQLDCRLVQCQALFLAPTRERAQQIENVMRALGDHLGVKVHVCVGGNSIQEDKHILSAGVHLVVGTPGCVIDMLQRKQQPLRLDHIRMFVLDEADEMLSRGFKDQIHDILQLLPAKVQVVAFYATMSADAVEITRKFMNKPVRILVKFDELTLEGVKQFYVNVVREERKFDALCNLYERLNITKSVIFVNTRLKVNWLTDKMRSRGHTVSATHGKMDQKTRDIIMHEFCSGSSSILITTDLSARVIDVQQVCIVINYDLPTQLENYLRRIGRGGEFESKGYAINFVTADEEKMLSDIQRFYNVVIDELPSNVADF</sequence>
<feature type="domain" description="Helicase ATP-binding" evidence="14">
    <location>
        <begin position="202"/>
        <end position="374"/>
    </location>
</feature>
<organism evidence="16 17">
    <name type="scientific">Nicotiana tabacum</name>
    <name type="common">Common tobacco</name>
    <dbReference type="NCBI Taxonomy" id="4097"/>
    <lineage>
        <taxon>Eukaryota</taxon>
        <taxon>Viridiplantae</taxon>
        <taxon>Streptophyta</taxon>
        <taxon>Embryophyta</taxon>
        <taxon>Tracheophyta</taxon>
        <taxon>Spermatophyta</taxon>
        <taxon>Magnoliopsida</taxon>
        <taxon>eudicotyledons</taxon>
        <taxon>Gunneridae</taxon>
        <taxon>Pentapetalae</taxon>
        <taxon>asterids</taxon>
        <taxon>lamiids</taxon>
        <taxon>Solanales</taxon>
        <taxon>Solanaceae</taxon>
        <taxon>Nicotianoideae</taxon>
        <taxon>Nicotianeae</taxon>
        <taxon>Nicotiana</taxon>
    </lineage>
</organism>
<accession>A0A1S3X6C2</accession>
<dbReference type="CDD" id="cd18787">
    <property type="entry name" value="SF2_C_DEAD"/>
    <property type="match status" value="1"/>
</dbReference>
<dbReference type="SMART" id="SM00487">
    <property type="entry name" value="DEXDc"/>
    <property type="match status" value="1"/>
</dbReference>
<dbReference type="Gene3D" id="3.40.50.300">
    <property type="entry name" value="P-loop containing nucleotide triphosphate hydrolases"/>
    <property type="match status" value="2"/>
</dbReference>
<comment type="subunit">
    <text evidence="9">eIF4F is a multi-subunit complex, the composition of which varies with external and internal environmental conditions. It is composed of at least EIF4A, EIF4E and EIF4G.</text>
</comment>
<evidence type="ECO:0000256" key="11">
    <source>
        <dbReference type="RuleBase" id="RU000492"/>
    </source>
</evidence>
<dbReference type="GO" id="GO:0016787">
    <property type="term" value="F:hydrolase activity"/>
    <property type="evidence" value="ECO:0007669"/>
    <property type="project" value="UniProtKB-KW"/>
</dbReference>
<dbReference type="SMR" id="A0A1S3X6C2"/>
<protein>
    <recommendedName>
        <fullName evidence="1">RNA helicase</fullName>
        <ecNumber evidence="1">3.6.4.13</ecNumber>
    </recommendedName>
</protein>
<dbReference type="RefSeq" id="XP_016435417.1">
    <property type="nucleotide sequence ID" value="XM_016579931.1"/>
</dbReference>
<dbReference type="GeneID" id="107761684"/>
<evidence type="ECO:0000256" key="3">
    <source>
        <dbReference type="ARBA" id="ARBA00022741"/>
    </source>
</evidence>